<dbReference type="RefSeq" id="WP_074700356.1">
    <property type="nucleotide sequence ID" value="NZ_CP018863.1"/>
</dbReference>
<dbReference type="InterPro" id="IPR020904">
    <property type="entry name" value="Sc_DH/Rdtase_CS"/>
</dbReference>
<dbReference type="Gene3D" id="3.40.50.720">
    <property type="entry name" value="NAD(P)-binding Rossmann-like Domain"/>
    <property type="match status" value="1"/>
</dbReference>
<dbReference type="PROSITE" id="PS00061">
    <property type="entry name" value="ADH_SHORT"/>
    <property type="match status" value="1"/>
</dbReference>
<evidence type="ECO:0000313" key="3">
    <source>
        <dbReference type="EMBL" id="SDQ67947.1"/>
    </source>
</evidence>
<dbReference type="InterPro" id="IPR002347">
    <property type="entry name" value="SDR_fam"/>
</dbReference>
<protein>
    <submittedName>
        <fullName evidence="3">3-oxoacyl-[acyl-carrier protein] reductase</fullName>
    </submittedName>
</protein>
<dbReference type="STRING" id="37928.SAMN04489742_2101"/>
<dbReference type="Proteomes" id="UP000181917">
    <property type="component" value="Unassembled WGS sequence"/>
</dbReference>
<dbReference type="EMBL" id="FNKH01000002">
    <property type="protein sequence ID" value="SDQ67947.1"/>
    <property type="molecule type" value="Genomic_DNA"/>
</dbReference>
<dbReference type="OrthoDB" id="517007at2"/>
<reference evidence="3 4" key="1">
    <citation type="submission" date="2016-10" db="EMBL/GenBank/DDBJ databases">
        <authorList>
            <person name="de Groot N.N."/>
        </authorList>
    </citation>
    <scope>NUCLEOTIDE SEQUENCE [LARGE SCALE GENOMIC DNA]</scope>
    <source>
        <strain evidence="3 4">DSM 20117</strain>
    </source>
</reference>
<gene>
    <name evidence="3" type="ORF">SAMN04489742_2101</name>
</gene>
<proteinExistence type="inferred from homology"/>
<keyword evidence="2" id="KW-0560">Oxidoreductase</keyword>
<dbReference type="CDD" id="cd05233">
    <property type="entry name" value="SDR_c"/>
    <property type="match status" value="1"/>
</dbReference>
<dbReference type="PRINTS" id="PR00081">
    <property type="entry name" value="GDHRDH"/>
</dbReference>
<keyword evidence="4" id="KW-1185">Reference proteome</keyword>
<evidence type="ECO:0000256" key="2">
    <source>
        <dbReference type="ARBA" id="ARBA00023002"/>
    </source>
</evidence>
<organism evidence="3 4">
    <name type="scientific">Crystallibacter crystallopoietes</name>
    <dbReference type="NCBI Taxonomy" id="37928"/>
    <lineage>
        <taxon>Bacteria</taxon>
        <taxon>Bacillati</taxon>
        <taxon>Actinomycetota</taxon>
        <taxon>Actinomycetes</taxon>
        <taxon>Micrococcales</taxon>
        <taxon>Micrococcaceae</taxon>
        <taxon>Crystallibacter</taxon>
    </lineage>
</organism>
<dbReference type="Pfam" id="PF13561">
    <property type="entry name" value="adh_short_C2"/>
    <property type="match status" value="1"/>
</dbReference>
<dbReference type="InterPro" id="IPR036291">
    <property type="entry name" value="NAD(P)-bd_dom_sf"/>
</dbReference>
<sequence>MERRFEGKTALVTGASRGIGLAVARELVEGGARVVITARGEEKLQEAVRELDGPAVGIAGKADDAEHRAQVFDAIRSRFGTLDFLVNNVGINPVYGPMMDLDDVAARKILEVNVIGALKMAQDAVSAGLRERRGAIVNIASIAGVTSSPGIGMYGVSKAAVLSLTRQLAAELAPDVRVNAVAPAAVKTNFARALYEGREAELTDKYPLRRLGMPEDVAGPVAFLLSDAAAWITGQTLVIDGGATLVTAE</sequence>
<name>A0A1H1CUI2_9MICC</name>
<dbReference type="NCBIfam" id="NF005559">
    <property type="entry name" value="PRK07231.1"/>
    <property type="match status" value="1"/>
</dbReference>
<dbReference type="SUPFAM" id="SSF51735">
    <property type="entry name" value="NAD(P)-binding Rossmann-fold domains"/>
    <property type="match status" value="1"/>
</dbReference>
<evidence type="ECO:0000313" key="4">
    <source>
        <dbReference type="Proteomes" id="UP000181917"/>
    </source>
</evidence>
<dbReference type="PRINTS" id="PR00080">
    <property type="entry name" value="SDRFAMILY"/>
</dbReference>
<dbReference type="FunFam" id="3.40.50.720:FF:000084">
    <property type="entry name" value="Short-chain dehydrogenase reductase"/>
    <property type="match status" value="1"/>
</dbReference>
<dbReference type="AlphaFoldDB" id="A0A1H1CUI2"/>
<comment type="similarity">
    <text evidence="1">Belongs to the short-chain dehydrogenases/reductases (SDR) family.</text>
</comment>
<dbReference type="KEGG" id="acry:AC20117_06895"/>
<dbReference type="GO" id="GO:0016491">
    <property type="term" value="F:oxidoreductase activity"/>
    <property type="evidence" value="ECO:0007669"/>
    <property type="project" value="UniProtKB-KW"/>
</dbReference>
<dbReference type="PANTHER" id="PTHR43943">
    <property type="entry name" value="DEHYDROGENASE/REDUCTASE (SDR FAMILY) MEMBER 4"/>
    <property type="match status" value="1"/>
</dbReference>
<dbReference type="PANTHER" id="PTHR43943:SF2">
    <property type="entry name" value="DEHYDROGENASE_REDUCTASE 4"/>
    <property type="match status" value="1"/>
</dbReference>
<accession>A0A1H1CUI2</accession>
<evidence type="ECO:0000256" key="1">
    <source>
        <dbReference type="ARBA" id="ARBA00006484"/>
    </source>
</evidence>